<dbReference type="PANTHER" id="PTHR43394">
    <property type="entry name" value="ATP-DEPENDENT PERMEASE MDL1, MITOCHONDRIAL"/>
    <property type="match status" value="1"/>
</dbReference>
<dbReference type="InterPro" id="IPR017871">
    <property type="entry name" value="ABC_transporter-like_CS"/>
</dbReference>
<dbReference type="Pfam" id="PF00664">
    <property type="entry name" value="ABC_membrane"/>
    <property type="match status" value="1"/>
</dbReference>
<dbReference type="GO" id="GO:0016887">
    <property type="term" value="F:ATP hydrolysis activity"/>
    <property type="evidence" value="ECO:0007669"/>
    <property type="project" value="InterPro"/>
</dbReference>
<dbReference type="EMBL" id="JABWCS010000220">
    <property type="protein sequence ID" value="NUU63927.1"/>
    <property type="molecule type" value="Genomic_DNA"/>
</dbReference>
<gene>
    <name evidence="12" type="ORF">HPT30_26580</name>
</gene>
<evidence type="ECO:0000259" key="11">
    <source>
        <dbReference type="PROSITE" id="PS50929"/>
    </source>
</evidence>
<keyword evidence="13" id="KW-1185">Reference proteome</keyword>
<dbReference type="InterPro" id="IPR036640">
    <property type="entry name" value="ABC1_TM_sf"/>
</dbReference>
<proteinExistence type="predicted"/>
<evidence type="ECO:0000256" key="1">
    <source>
        <dbReference type="ARBA" id="ARBA00004651"/>
    </source>
</evidence>
<dbReference type="GO" id="GO:0005524">
    <property type="term" value="F:ATP binding"/>
    <property type="evidence" value="ECO:0007669"/>
    <property type="project" value="UniProtKB-KW"/>
</dbReference>
<dbReference type="AlphaFoldDB" id="A0A850EWT3"/>
<evidence type="ECO:0000256" key="8">
    <source>
        <dbReference type="ARBA" id="ARBA00023136"/>
    </source>
</evidence>
<dbReference type="SUPFAM" id="SSF52540">
    <property type="entry name" value="P-loop containing nucleoside triphosphate hydrolases"/>
    <property type="match status" value="1"/>
</dbReference>
<evidence type="ECO:0000256" key="4">
    <source>
        <dbReference type="ARBA" id="ARBA00022692"/>
    </source>
</evidence>
<evidence type="ECO:0000256" key="3">
    <source>
        <dbReference type="ARBA" id="ARBA00022475"/>
    </source>
</evidence>
<dbReference type="PROSITE" id="PS00211">
    <property type="entry name" value="ABC_TRANSPORTER_1"/>
    <property type="match status" value="1"/>
</dbReference>
<dbReference type="PROSITE" id="PS50893">
    <property type="entry name" value="ABC_TRANSPORTER_2"/>
    <property type="match status" value="1"/>
</dbReference>
<keyword evidence="7 9" id="KW-1133">Transmembrane helix</keyword>
<dbReference type="InterPro" id="IPR011527">
    <property type="entry name" value="ABC1_TM_dom"/>
</dbReference>
<accession>A0A850EWT3</accession>
<evidence type="ECO:0000259" key="10">
    <source>
        <dbReference type="PROSITE" id="PS50893"/>
    </source>
</evidence>
<dbReference type="InterPro" id="IPR003593">
    <property type="entry name" value="AAA+_ATPase"/>
</dbReference>
<dbReference type="Gene3D" id="3.40.50.300">
    <property type="entry name" value="P-loop containing nucleotide triphosphate hydrolases"/>
    <property type="match status" value="1"/>
</dbReference>
<organism evidence="12 13">
    <name type="scientific">Paenibacillus agri</name>
    <dbReference type="NCBI Taxonomy" id="2744309"/>
    <lineage>
        <taxon>Bacteria</taxon>
        <taxon>Bacillati</taxon>
        <taxon>Bacillota</taxon>
        <taxon>Bacilli</taxon>
        <taxon>Bacillales</taxon>
        <taxon>Paenibacillaceae</taxon>
        <taxon>Paenibacillus</taxon>
    </lineage>
</organism>
<evidence type="ECO:0000313" key="13">
    <source>
        <dbReference type="Proteomes" id="UP000564806"/>
    </source>
</evidence>
<evidence type="ECO:0000256" key="9">
    <source>
        <dbReference type="SAM" id="Phobius"/>
    </source>
</evidence>
<dbReference type="FunFam" id="3.40.50.300:FF:000221">
    <property type="entry name" value="Multidrug ABC transporter ATP-binding protein"/>
    <property type="match status" value="1"/>
</dbReference>
<dbReference type="CDD" id="cd07346">
    <property type="entry name" value="ABC_6TM_exporters"/>
    <property type="match status" value="1"/>
</dbReference>
<dbReference type="PROSITE" id="PS50929">
    <property type="entry name" value="ABC_TM1F"/>
    <property type="match status" value="1"/>
</dbReference>
<keyword evidence="6 12" id="KW-0067">ATP-binding</keyword>
<feature type="transmembrane region" description="Helical" evidence="9">
    <location>
        <begin position="167"/>
        <end position="185"/>
    </location>
</feature>
<keyword evidence="3" id="KW-1003">Cell membrane</keyword>
<dbReference type="RefSeq" id="WP_175374287.1">
    <property type="nucleotide sequence ID" value="NZ_JABWCS010000220.1"/>
</dbReference>
<dbReference type="InterPro" id="IPR027417">
    <property type="entry name" value="P-loop_NTPase"/>
</dbReference>
<keyword evidence="4 9" id="KW-0812">Transmembrane</keyword>
<dbReference type="Pfam" id="PF00005">
    <property type="entry name" value="ABC_tran"/>
    <property type="match status" value="1"/>
</dbReference>
<keyword evidence="2" id="KW-0813">Transport</keyword>
<feature type="domain" description="ABC transmembrane type-1" evidence="11">
    <location>
        <begin position="28"/>
        <end position="309"/>
    </location>
</feature>
<feature type="transmembrane region" description="Helical" evidence="9">
    <location>
        <begin position="142"/>
        <end position="161"/>
    </location>
</feature>
<keyword evidence="5" id="KW-0547">Nucleotide-binding</keyword>
<dbReference type="Gene3D" id="1.20.1560.10">
    <property type="entry name" value="ABC transporter type 1, transmembrane domain"/>
    <property type="match status" value="1"/>
</dbReference>
<reference evidence="12" key="1">
    <citation type="submission" date="2020-06" db="EMBL/GenBank/DDBJ databases">
        <title>Paenibacillus sp. nov., isolated from soil.</title>
        <authorList>
            <person name="Seo Y.L."/>
        </authorList>
    </citation>
    <scope>NUCLEOTIDE SEQUENCE [LARGE SCALE GENOMIC DNA]</scope>
    <source>
        <strain evidence="12">JW14</strain>
    </source>
</reference>
<evidence type="ECO:0000313" key="12">
    <source>
        <dbReference type="EMBL" id="NUU63927.1"/>
    </source>
</evidence>
<dbReference type="GO" id="GO:0005886">
    <property type="term" value="C:plasma membrane"/>
    <property type="evidence" value="ECO:0007669"/>
    <property type="project" value="UniProtKB-SubCell"/>
</dbReference>
<dbReference type="PANTHER" id="PTHR43394:SF1">
    <property type="entry name" value="ATP-BINDING CASSETTE SUB-FAMILY B MEMBER 10, MITOCHONDRIAL"/>
    <property type="match status" value="1"/>
</dbReference>
<dbReference type="Proteomes" id="UP000564806">
    <property type="component" value="Unassembled WGS sequence"/>
</dbReference>
<dbReference type="InterPro" id="IPR003439">
    <property type="entry name" value="ABC_transporter-like_ATP-bd"/>
</dbReference>
<evidence type="ECO:0000256" key="6">
    <source>
        <dbReference type="ARBA" id="ARBA00022840"/>
    </source>
</evidence>
<keyword evidence="8 9" id="KW-0472">Membrane</keyword>
<name>A0A850EWT3_9BACL</name>
<protein>
    <submittedName>
        <fullName evidence="12">ABC transporter ATP-binding protein</fullName>
    </submittedName>
</protein>
<dbReference type="SMART" id="SM00382">
    <property type="entry name" value="AAA"/>
    <property type="match status" value="1"/>
</dbReference>
<evidence type="ECO:0000256" key="7">
    <source>
        <dbReference type="ARBA" id="ARBA00022989"/>
    </source>
</evidence>
<feature type="transmembrane region" description="Helical" evidence="9">
    <location>
        <begin position="24"/>
        <end position="42"/>
    </location>
</feature>
<dbReference type="InterPro" id="IPR039421">
    <property type="entry name" value="Type_1_exporter"/>
</dbReference>
<feature type="transmembrane region" description="Helical" evidence="9">
    <location>
        <begin position="252"/>
        <end position="272"/>
    </location>
</feature>
<dbReference type="GO" id="GO:0015421">
    <property type="term" value="F:ABC-type oligopeptide transporter activity"/>
    <property type="evidence" value="ECO:0007669"/>
    <property type="project" value="TreeGrafter"/>
</dbReference>
<comment type="caution">
    <text evidence="12">The sequence shown here is derived from an EMBL/GenBank/DDBJ whole genome shotgun (WGS) entry which is preliminary data.</text>
</comment>
<evidence type="ECO:0000256" key="5">
    <source>
        <dbReference type="ARBA" id="ARBA00022741"/>
    </source>
</evidence>
<comment type="subcellular location">
    <subcellularLocation>
        <location evidence="1">Cell membrane</location>
        <topology evidence="1">Multi-pass membrane protein</topology>
    </subcellularLocation>
</comment>
<dbReference type="SUPFAM" id="SSF90123">
    <property type="entry name" value="ABC transporter transmembrane region"/>
    <property type="match status" value="1"/>
</dbReference>
<evidence type="ECO:0000256" key="2">
    <source>
        <dbReference type="ARBA" id="ARBA00022448"/>
    </source>
</evidence>
<sequence length="588" mass="65617">MNQEITYSTKRAFARLLSFSKPEAFRYILLLLIILCGTFVNLGYLESIRNIVAGATSKSLHLVYYGTALAGITIVLQTVINIMQTQVTVKIKNASITNMQKHVLNQLHLKKVEHIESYHSSDIVGRLLNGVTDAQTGVNDKLLAFITNALQIMMAMAYFSWLSLPLTLGLVGFTLAYPAITYPISRFLRAQYDKRGKEVADRDSILQEAIQGAEEVRTYRLQQHFQGVLKGRLHQVLARSLRISILERSFDALNRVATFGGMIFTLGFGGYQVLKGELMVGALATFIVTSGQLTNPLLSISRLWTDMIQAISQAQRVLSLLDLPNEEDDLNKNSNLVFHPGRHDLTLKHVKYTYNNDRKTIHNISFSIKSGQMAAIVGPSGSGKSTILKLLLRLYTPEKGEILYNDVSIHDIPLAEWRSRIGYVSQQAIVFSGSIKDNICFGVENVPMDEVVNAAKLAHIHNYISALPQGYDTAIGERGVQLSGGEIQRLSLARVYLRKPNILVLDEPASALDIENERKFRESLQALAKDRTTIVVAHKLDTIRHADTIIVVEGGRVTEVGTHADLIRNQGEYFGLLQEENMKREGIR</sequence>
<feature type="transmembrane region" description="Helical" evidence="9">
    <location>
        <begin position="62"/>
        <end position="83"/>
    </location>
</feature>
<feature type="domain" description="ABC transporter" evidence="10">
    <location>
        <begin position="345"/>
        <end position="579"/>
    </location>
</feature>